<evidence type="ECO:0000256" key="1">
    <source>
        <dbReference type="SAM" id="MobiDB-lite"/>
    </source>
</evidence>
<evidence type="ECO:0000313" key="4">
    <source>
        <dbReference type="Proteomes" id="UP000053558"/>
    </source>
</evidence>
<evidence type="ECO:0000259" key="2">
    <source>
        <dbReference type="PROSITE" id="PS50076"/>
    </source>
</evidence>
<dbReference type="Gene3D" id="1.10.287.110">
    <property type="entry name" value="DnaJ domain"/>
    <property type="match status" value="1"/>
</dbReference>
<dbReference type="Pfam" id="PF00226">
    <property type="entry name" value="DnaJ"/>
    <property type="match status" value="1"/>
</dbReference>
<proteinExistence type="predicted"/>
<dbReference type="EMBL" id="JH711575">
    <property type="protein sequence ID" value="EIW84304.1"/>
    <property type="molecule type" value="Genomic_DNA"/>
</dbReference>
<name>A0A5M3MZR6_CONPW</name>
<dbReference type="CDD" id="cd06257">
    <property type="entry name" value="DnaJ"/>
    <property type="match status" value="1"/>
</dbReference>
<feature type="region of interest" description="Disordered" evidence="1">
    <location>
        <begin position="63"/>
        <end position="93"/>
    </location>
</feature>
<comment type="caution">
    <text evidence="3">The sequence shown here is derived from an EMBL/GenBank/DDBJ whole genome shotgun (WGS) entry which is preliminary data.</text>
</comment>
<accession>A0A5M3MZR6</accession>
<feature type="domain" description="J" evidence="2">
    <location>
        <begin position="9"/>
        <end position="67"/>
    </location>
</feature>
<dbReference type="PRINTS" id="PR00625">
    <property type="entry name" value="JDOMAIN"/>
</dbReference>
<dbReference type="SUPFAM" id="SSF46565">
    <property type="entry name" value="Chaperone J-domain"/>
    <property type="match status" value="1"/>
</dbReference>
<dbReference type="AlphaFoldDB" id="A0A5M3MZR6"/>
<reference evidence="4" key="1">
    <citation type="journal article" date="2012" name="Science">
        <title>The Paleozoic origin of enzymatic lignin decomposition reconstructed from 31 fungal genomes.</title>
        <authorList>
            <person name="Floudas D."/>
            <person name="Binder M."/>
            <person name="Riley R."/>
            <person name="Barry K."/>
            <person name="Blanchette R.A."/>
            <person name="Henrissat B."/>
            <person name="Martinez A.T."/>
            <person name="Otillar R."/>
            <person name="Spatafora J.W."/>
            <person name="Yadav J.S."/>
            <person name="Aerts A."/>
            <person name="Benoit I."/>
            <person name="Boyd A."/>
            <person name="Carlson A."/>
            <person name="Copeland A."/>
            <person name="Coutinho P.M."/>
            <person name="de Vries R.P."/>
            <person name="Ferreira P."/>
            <person name="Findley K."/>
            <person name="Foster B."/>
            <person name="Gaskell J."/>
            <person name="Glotzer D."/>
            <person name="Gorecki P."/>
            <person name="Heitman J."/>
            <person name="Hesse C."/>
            <person name="Hori C."/>
            <person name="Igarashi K."/>
            <person name="Jurgens J.A."/>
            <person name="Kallen N."/>
            <person name="Kersten P."/>
            <person name="Kohler A."/>
            <person name="Kuees U."/>
            <person name="Kumar T.K.A."/>
            <person name="Kuo A."/>
            <person name="LaButti K."/>
            <person name="Larrondo L.F."/>
            <person name="Lindquist E."/>
            <person name="Ling A."/>
            <person name="Lombard V."/>
            <person name="Lucas S."/>
            <person name="Lundell T."/>
            <person name="Martin R."/>
            <person name="McLaughlin D.J."/>
            <person name="Morgenstern I."/>
            <person name="Morin E."/>
            <person name="Murat C."/>
            <person name="Nagy L.G."/>
            <person name="Nolan M."/>
            <person name="Ohm R.A."/>
            <person name="Patyshakuliyeva A."/>
            <person name="Rokas A."/>
            <person name="Ruiz-Duenas F.J."/>
            <person name="Sabat G."/>
            <person name="Salamov A."/>
            <person name="Samejima M."/>
            <person name="Schmutz J."/>
            <person name="Slot J.C."/>
            <person name="St John F."/>
            <person name="Stenlid J."/>
            <person name="Sun H."/>
            <person name="Sun S."/>
            <person name="Syed K."/>
            <person name="Tsang A."/>
            <person name="Wiebenga A."/>
            <person name="Young D."/>
            <person name="Pisabarro A."/>
            <person name="Eastwood D.C."/>
            <person name="Martin F."/>
            <person name="Cullen D."/>
            <person name="Grigoriev I.V."/>
            <person name="Hibbett D.S."/>
        </authorList>
    </citation>
    <scope>NUCLEOTIDE SEQUENCE [LARGE SCALE GENOMIC DNA]</scope>
    <source>
        <strain evidence="4">RWD-64-598 SS2</strain>
    </source>
</reference>
<dbReference type="OrthoDB" id="10250354at2759"/>
<organism evidence="3 4">
    <name type="scientific">Coniophora puteana (strain RWD-64-598)</name>
    <name type="common">Brown rot fungus</name>
    <dbReference type="NCBI Taxonomy" id="741705"/>
    <lineage>
        <taxon>Eukaryota</taxon>
        <taxon>Fungi</taxon>
        <taxon>Dikarya</taxon>
        <taxon>Basidiomycota</taxon>
        <taxon>Agaricomycotina</taxon>
        <taxon>Agaricomycetes</taxon>
        <taxon>Agaricomycetidae</taxon>
        <taxon>Boletales</taxon>
        <taxon>Coniophorineae</taxon>
        <taxon>Coniophoraceae</taxon>
        <taxon>Coniophora</taxon>
    </lineage>
</organism>
<dbReference type="PROSITE" id="PS50076">
    <property type="entry name" value="DNAJ_2"/>
    <property type="match status" value="1"/>
</dbReference>
<dbReference type="GeneID" id="19200803"/>
<sequence>MDEYPQPVDHYFILNIPPDATEDMIKQAFRKLALQWHPDRHNAGKEYAAQMFIQVHASYRALMETKDNARTRSPPSPPPPPPPSFSSPYSFPP</sequence>
<dbReference type="PANTHER" id="PTHR24074">
    <property type="entry name" value="CO-CHAPERONE PROTEIN DJLA"/>
    <property type="match status" value="1"/>
</dbReference>
<protein>
    <submittedName>
        <fullName evidence="3">DnaJ-domain-containing protein</fullName>
    </submittedName>
</protein>
<dbReference type="InterPro" id="IPR050817">
    <property type="entry name" value="DjlA_DnaK_co-chaperone"/>
</dbReference>
<dbReference type="OMA" id="AHMEYSS"/>
<evidence type="ECO:0000313" key="3">
    <source>
        <dbReference type="EMBL" id="EIW84304.1"/>
    </source>
</evidence>
<keyword evidence="4" id="KW-1185">Reference proteome</keyword>
<dbReference type="KEGG" id="cput:CONPUDRAFT_135798"/>
<dbReference type="RefSeq" id="XP_007766037.1">
    <property type="nucleotide sequence ID" value="XM_007767847.1"/>
</dbReference>
<dbReference type="Proteomes" id="UP000053558">
    <property type="component" value="Unassembled WGS sequence"/>
</dbReference>
<dbReference type="InterPro" id="IPR001623">
    <property type="entry name" value="DnaJ_domain"/>
</dbReference>
<gene>
    <name evidence="3" type="ORF">CONPUDRAFT_135798</name>
</gene>
<feature type="non-terminal residue" evidence="3">
    <location>
        <position position="93"/>
    </location>
</feature>
<feature type="compositionally biased region" description="Pro residues" evidence="1">
    <location>
        <begin position="74"/>
        <end position="93"/>
    </location>
</feature>
<dbReference type="InterPro" id="IPR036869">
    <property type="entry name" value="J_dom_sf"/>
</dbReference>
<dbReference type="SMART" id="SM00271">
    <property type="entry name" value="DnaJ"/>
    <property type="match status" value="1"/>
</dbReference>